<dbReference type="STRING" id="5762.D2W3E9"/>
<feature type="domain" description="EGF-like" evidence="7">
    <location>
        <begin position="269"/>
        <end position="303"/>
    </location>
</feature>
<dbReference type="InterPro" id="IPR036426">
    <property type="entry name" value="Bulb-type_lectin_dom_sf"/>
</dbReference>
<keyword evidence="6" id="KW-0732">Signal</keyword>
<dbReference type="SUPFAM" id="SSF51110">
    <property type="entry name" value="alpha-D-mannose-specific plant lectins"/>
    <property type="match status" value="1"/>
</dbReference>
<evidence type="ECO:0000259" key="7">
    <source>
        <dbReference type="PROSITE" id="PS50026"/>
    </source>
</evidence>
<dbReference type="EMBL" id="GG738931">
    <property type="protein sequence ID" value="EFC36407.1"/>
    <property type="molecule type" value="Genomic_DNA"/>
</dbReference>
<dbReference type="Pfam" id="PF07974">
    <property type="entry name" value="EGF_2"/>
    <property type="match status" value="1"/>
</dbReference>
<dbReference type="PROSITE" id="PS50026">
    <property type="entry name" value="EGF_3"/>
    <property type="match status" value="5"/>
</dbReference>
<keyword evidence="2" id="KW-0677">Repeat</keyword>
<dbReference type="PROSITE" id="PS01186">
    <property type="entry name" value="EGF_2"/>
    <property type="match status" value="4"/>
</dbReference>
<dbReference type="Gene3D" id="2.10.25.10">
    <property type="entry name" value="Laminin"/>
    <property type="match status" value="8"/>
</dbReference>
<dbReference type="OrthoDB" id="5971112at2759"/>
<dbReference type="VEuPathDB" id="AmoebaDB:NAEGRDRAFT_75920"/>
<dbReference type="InterPro" id="IPR013111">
    <property type="entry name" value="EGF_extracell"/>
</dbReference>
<evidence type="ECO:0000256" key="2">
    <source>
        <dbReference type="ARBA" id="ARBA00022737"/>
    </source>
</evidence>
<dbReference type="eggNOG" id="KOG1225">
    <property type="taxonomic scope" value="Eukaryota"/>
</dbReference>
<dbReference type="RefSeq" id="XP_002669151.1">
    <property type="nucleotide sequence ID" value="XM_002669105.1"/>
</dbReference>
<feature type="chain" id="PRO_5003038966" evidence="6">
    <location>
        <begin position="23"/>
        <end position="843"/>
    </location>
</feature>
<feature type="domain" description="Bulb-type lectin" evidence="8">
    <location>
        <begin position="62"/>
        <end position="177"/>
    </location>
</feature>
<gene>
    <name evidence="9" type="ORF">NAEGRDRAFT_75920</name>
</gene>
<dbReference type="GeneID" id="8862289"/>
<dbReference type="KEGG" id="ngr:NAEGRDRAFT_75920"/>
<dbReference type="SMART" id="SM00181">
    <property type="entry name" value="EGF"/>
    <property type="match status" value="12"/>
</dbReference>
<dbReference type="OMA" id="NSCECNS"/>
<protein>
    <submittedName>
        <fullName evidence="9">Predicted protein</fullName>
    </submittedName>
</protein>
<reference evidence="9 10" key="1">
    <citation type="journal article" date="2010" name="Cell">
        <title>The genome of Naegleria gruberi illuminates early eukaryotic versatility.</title>
        <authorList>
            <person name="Fritz-Laylin L.K."/>
            <person name="Prochnik S.E."/>
            <person name="Ginger M.L."/>
            <person name="Dacks J.B."/>
            <person name="Carpenter M.L."/>
            <person name="Field M.C."/>
            <person name="Kuo A."/>
            <person name="Paredez A."/>
            <person name="Chapman J."/>
            <person name="Pham J."/>
            <person name="Shu S."/>
            <person name="Neupane R."/>
            <person name="Cipriano M."/>
            <person name="Mancuso J."/>
            <person name="Tu H."/>
            <person name="Salamov A."/>
            <person name="Lindquist E."/>
            <person name="Shapiro H."/>
            <person name="Lucas S."/>
            <person name="Grigoriev I.V."/>
            <person name="Cande W.Z."/>
            <person name="Fulton C."/>
            <person name="Rokhsar D.S."/>
            <person name="Dawson S.C."/>
        </authorList>
    </citation>
    <scope>NUCLEOTIDE SEQUENCE [LARGE SCALE GENOMIC DNA]</scope>
    <source>
        <strain evidence="9 10">NEG-M</strain>
    </source>
</reference>
<dbReference type="AlphaFoldDB" id="D2W3E9"/>
<dbReference type="Gene3D" id="2.90.10.10">
    <property type="entry name" value="Bulb-type lectin domain"/>
    <property type="match status" value="1"/>
</dbReference>
<dbReference type="PANTHER" id="PTHR11219:SF69">
    <property type="entry name" value="TENEURIN-A"/>
    <property type="match status" value="1"/>
</dbReference>
<evidence type="ECO:0000256" key="6">
    <source>
        <dbReference type="SAM" id="SignalP"/>
    </source>
</evidence>
<accession>D2W3E9</accession>
<feature type="domain" description="EGF-like" evidence="7">
    <location>
        <begin position="548"/>
        <end position="583"/>
    </location>
</feature>
<keyword evidence="3 4" id="KW-1015">Disulfide bond</keyword>
<feature type="transmembrane region" description="Helical" evidence="5">
    <location>
        <begin position="796"/>
        <end position="826"/>
    </location>
</feature>
<evidence type="ECO:0000256" key="5">
    <source>
        <dbReference type="SAM" id="Phobius"/>
    </source>
</evidence>
<evidence type="ECO:0000256" key="1">
    <source>
        <dbReference type="ARBA" id="ARBA00022536"/>
    </source>
</evidence>
<feature type="signal peptide" evidence="6">
    <location>
        <begin position="1"/>
        <end position="22"/>
    </location>
</feature>
<dbReference type="Pfam" id="PF25024">
    <property type="entry name" value="EGF_TEN"/>
    <property type="match status" value="1"/>
</dbReference>
<dbReference type="InterPro" id="IPR051216">
    <property type="entry name" value="Teneurin"/>
</dbReference>
<proteinExistence type="predicted"/>
<dbReference type="PANTHER" id="PTHR11219">
    <property type="entry name" value="TENEURIN AND N-ACETYLGLUCOSAMINE-1-PHOSPHODIESTER ALPHA-N-ACETYLGLUCOSAMINIDASE"/>
    <property type="match status" value="1"/>
</dbReference>
<keyword evidence="5" id="KW-0812">Transmembrane</keyword>
<evidence type="ECO:0000313" key="9">
    <source>
        <dbReference type="EMBL" id="EFC36407.1"/>
    </source>
</evidence>
<dbReference type="SMART" id="SM00108">
    <property type="entry name" value="B_lectin"/>
    <property type="match status" value="1"/>
</dbReference>
<sequence length="843" mass="90348">MKLLISLLLLVNLLSLASTTLAVSTCNGILATEQDSCGSHGVCNYGTCYCVDSVYQNSIYSAWTADRRQTLVQGESLVSTDGTFTLAMKSSGVLSLMNSITAEEKKSYTATGGSGPYVLALATDGSLSIKGNGGSTNLLGLASSCGSGTAPFRLVLQNDGNLVLYGAQEEVCWETHTWTAGLSNTYLWEGLNCTTPLCYNVLSTSSLVCSGHGSCPSPNNCVCSDGYHGNKCQFFNCISRDNCSLDHGSCISANTCSCQSGWKGNVNCSQFSCDGVNYCSGHGQCVSNNTCQCDDYWHGENCKTPSCELVDNCNGHGSCVSNNTCMCYSGWKGDSNCSLFSCEALNHCNNHGQCVSNNSCECNSGWKGNSHCSAISCDSLNHCSGHGSCISNNTCSCESGWKSDSSCSSFSCEVLNECNGNGHCVSNNTCECNNGWLGNSECSNFTCETLNNCSGHGQCVSNNSCSCESGFKGNAQCSVISCDALNDCYGNGNCVSNNTCECQVGWKGNSQCSLFTCEILNNCSHHGDCVSNNTCSCHSGWRGNSQCSQISCDALNECSGHGSCVSNNSCECNSGWKGNSQCSTISCDALSNCSNHGTCISNNTCSCNTHWKYLDCSIIECLMDLDSDSNELTCSTGSETETFVKMSSNTWEYLVLSLANEKQLIYVEDGSTFGLNLSSNSFYFSTSSTRSNEQFYSNVTNFMIQNAKSELIHIQLSKQIKYYFSGLIFDVSNYNYTCLRFDYDSNSWTNQLVTSSFSTSNQIICSTSYISSVAVQRSALTNRSASSTVSTGDLSVILIAILVPTFFLLMCLCMIALIVSIVMFVLNRKQQGNLPSQSSQFEL</sequence>
<comment type="caution">
    <text evidence="4">Lacks conserved residue(s) required for the propagation of feature annotation.</text>
</comment>
<evidence type="ECO:0000256" key="3">
    <source>
        <dbReference type="ARBA" id="ARBA00023157"/>
    </source>
</evidence>
<dbReference type="Proteomes" id="UP000006671">
    <property type="component" value="Unassembled WGS sequence"/>
</dbReference>
<keyword evidence="5" id="KW-1133">Transmembrane helix</keyword>
<feature type="domain" description="EGF-like" evidence="7">
    <location>
        <begin position="338"/>
        <end position="373"/>
    </location>
</feature>
<evidence type="ECO:0000256" key="4">
    <source>
        <dbReference type="PROSITE-ProRule" id="PRU00076"/>
    </source>
</evidence>
<feature type="domain" description="EGF-like" evidence="7">
    <location>
        <begin position="443"/>
        <end position="478"/>
    </location>
</feature>
<feature type="disulfide bond" evidence="4">
    <location>
        <begin position="293"/>
        <end position="302"/>
    </location>
</feature>
<keyword evidence="10" id="KW-1185">Reference proteome</keyword>
<keyword evidence="1 4" id="KW-0245">EGF-like domain</keyword>
<dbReference type="InterPro" id="IPR001480">
    <property type="entry name" value="Bulb-type_lectin_dom"/>
</dbReference>
<feature type="domain" description="EGF-like" evidence="7">
    <location>
        <begin position="200"/>
        <end position="233"/>
    </location>
</feature>
<keyword evidence="5" id="KW-0472">Membrane</keyword>
<dbReference type="InterPro" id="IPR000742">
    <property type="entry name" value="EGF"/>
</dbReference>
<feature type="disulfide bond" evidence="4">
    <location>
        <begin position="223"/>
        <end position="232"/>
    </location>
</feature>
<name>D2W3E9_NAEGR</name>
<evidence type="ECO:0000313" key="10">
    <source>
        <dbReference type="Proteomes" id="UP000006671"/>
    </source>
</evidence>
<dbReference type="PROSITE" id="PS00022">
    <property type="entry name" value="EGF_1"/>
    <property type="match status" value="2"/>
</dbReference>
<organism evidence="10">
    <name type="scientific">Naegleria gruberi</name>
    <name type="common">Amoeba</name>
    <dbReference type="NCBI Taxonomy" id="5762"/>
    <lineage>
        <taxon>Eukaryota</taxon>
        <taxon>Discoba</taxon>
        <taxon>Heterolobosea</taxon>
        <taxon>Tetramitia</taxon>
        <taxon>Eutetramitia</taxon>
        <taxon>Vahlkampfiidae</taxon>
        <taxon>Naegleria</taxon>
    </lineage>
</organism>
<evidence type="ECO:0000259" key="8">
    <source>
        <dbReference type="PROSITE" id="PS50927"/>
    </source>
</evidence>
<dbReference type="PROSITE" id="PS50927">
    <property type="entry name" value="BULB_LECTIN"/>
    <property type="match status" value="1"/>
</dbReference>
<dbReference type="InParanoid" id="D2W3E9"/>